<name>A0A382J7Z8_9ZZZZ</name>
<protein>
    <submittedName>
        <fullName evidence="1">Uncharacterized protein</fullName>
    </submittedName>
</protein>
<dbReference type="EMBL" id="UINC01071775">
    <property type="protein sequence ID" value="SVC06951.1"/>
    <property type="molecule type" value="Genomic_DNA"/>
</dbReference>
<organism evidence="1">
    <name type="scientific">marine metagenome</name>
    <dbReference type="NCBI Taxonomy" id="408172"/>
    <lineage>
        <taxon>unclassified sequences</taxon>
        <taxon>metagenomes</taxon>
        <taxon>ecological metagenomes</taxon>
    </lineage>
</organism>
<accession>A0A382J7Z8</accession>
<dbReference type="AlphaFoldDB" id="A0A382J7Z8"/>
<proteinExistence type="predicted"/>
<gene>
    <name evidence="1" type="ORF">METZ01_LOCUS259805</name>
</gene>
<sequence length="51" mass="6309">MIPISTELIYLYERYYSYYDYTTQKAMKRFIEVLHKRFKENPNRLGQLKVG</sequence>
<evidence type="ECO:0000313" key="1">
    <source>
        <dbReference type="EMBL" id="SVC06951.1"/>
    </source>
</evidence>
<reference evidence="1" key="1">
    <citation type="submission" date="2018-05" db="EMBL/GenBank/DDBJ databases">
        <authorList>
            <person name="Lanie J.A."/>
            <person name="Ng W.-L."/>
            <person name="Kazmierczak K.M."/>
            <person name="Andrzejewski T.M."/>
            <person name="Davidsen T.M."/>
            <person name="Wayne K.J."/>
            <person name="Tettelin H."/>
            <person name="Glass J.I."/>
            <person name="Rusch D."/>
            <person name="Podicherti R."/>
            <person name="Tsui H.-C.T."/>
            <person name="Winkler M.E."/>
        </authorList>
    </citation>
    <scope>NUCLEOTIDE SEQUENCE</scope>
</reference>